<gene>
    <name evidence="2" type="ORF">KM029_08380</name>
</gene>
<evidence type="ECO:0008006" key="4">
    <source>
        <dbReference type="Google" id="ProtNLM"/>
    </source>
</evidence>
<evidence type="ECO:0000313" key="2">
    <source>
        <dbReference type="EMBL" id="QWG08947.1"/>
    </source>
</evidence>
<evidence type="ECO:0000256" key="1">
    <source>
        <dbReference type="SAM" id="Phobius"/>
    </source>
</evidence>
<protein>
    <recommendedName>
        <fullName evidence="4">RDD family protein</fullName>
    </recommendedName>
</protein>
<keyword evidence="1" id="KW-1133">Transmembrane helix</keyword>
<dbReference type="RefSeq" id="WP_158631001.1">
    <property type="nucleotide sequence ID" value="NZ_CP076128.1"/>
</dbReference>
<accession>A0ABX8H0W1</accession>
<reference evidence="2 3" key="1">
    <citation type="submission" date="2021-05" db="EMBL/GenBank/DDBJ databases">
        <title>Comparative genomic studies on the polysaccharide-degrading batcterial strains of the Flammeovirga genus.</title>
        <authorList>
            <person name="Zewei F."/>
            <person name="Zheng Z."/>
            <person name="Yu L."/>
            <person name="Ruyue G."/>
            <person name="Yanhong M."/>
            <person name="Yuanyuan C."/>
            <person name="Jingyan G."/>
            <person name="Wenjun H."/>
        </authorList>
    </citation>
    <scope>NUCLEOTIDE SEQUENCE [LARGE SCALE GENOMIC DNA]</scope>
    <source>
        <strain evidence="2 3">YS10</strain>
    </source>
</reference>
<sequence length="49" mass="5699">MKTIFKKSVNKVLSRNTDHKIIESLIDLSLFTFFGFCVVVMIEDELSNF</sequence>
<dbReference type="EMBL" id="CP076128">
    <property type="protein sequence ID" value="QWG08947.1"/>
    <property type="molecule type" value="Genomic_DNA"/>
</dbReference>
<evidence type="ECO:0000313" key="3">
    <source>
        <dbReference type="Proteomes" id="UP000682802"/>
    </source>
</evidence>
<keyword evidence="1" id="KW-0812">Transmembrane</keyword>
<keyword evidence="3" id="KW-1185">Reference proteome</keyword>
<organism evidence="2 3">
    <name type="scientific">Flammeovirga kamogawensis</name>
    <dbReference type="NCBI Taxonomy" id="373891"/>
    <lineage>
        <taxon>Bacteria</taxon>
        <taxon>Pseudomonadati</taxon>
        <taxon>Bacteroidota</taxon>
        <taxon>Cytophagia</taxon>
        <taxon>Cytophagales</taxon>
        <taxon>Flammeovirgaceae</taxon>
        <taxon>Flammeovirga</taxon>
    </lineage>
</organism>
<name>A0ABX8H0W1_9BACT</name>
<dbReference type="Proteomes" id="UP000682802">
    <property type="component" value="Chromosome 1"/>
</dbReference>
<feature type="transmembrane region" description="Helical" evidence="1">
    <location>
        <begin position="21"/>
        <end position="42"/>
    </location>
</feature>
<keyword evidence="1" id="KW-0472">Membrane</keyword>
<proteinExistence type="predicted"/>